<sequence length="495" mass="55674">MQSTPSNMPTSTAQTSNPSSQTQMAYEPQYYYAAPMTTGTQPYMQTAANGQTYAAPQYYQDANGQLVALPAQNGQIVMQEYPNQQFMYMQGQQGPNQGIPPNGAPQMMAPTPQPQIIYYQQPMGPMPTQAPVYYQPVPANAQMMPEQMGMPQTMQTVIPAQIPMPQGRLPGEMGKYGSARGPLTSSTPLPTSMEYEQMQRENRSKNIHFRYNRAIEAEDDYEHMLPIDEISKITIDNANDETMSAEKENHVEHHPKSEKLSRRGGGFNSQNVLSQHSMAQNQVPINYKTRLCMMHASGTKPCEMGSRCKFAHGLKELRTVEMPVRATNNKYKTKLCKNFARGGSGFCPYGLRCEFVHPTDKEFSNIPHYQRLQVDEHCSDPDMTPDTEDFITSKHQRMMQHHRSSARNSQPTKVLLKHRNVAGSMMCLSQTGREATAAGGDFNRPNNSHDSNLPPHLRANRASSSTNGMMAKLPRRVSMSQLKTKWTSEENLVRY</sequence>
<keyword evidence="2" id="KW-0677">Repeat</keyword>
<dbReference type="PANTHER" id="PTHR12547:SF18">
    <property type="entry name" value="PROTEIN TIS11"/>
    <property type="match status" value="1"/>
</dbReference>
<dbReference type="Pfam" id="PF00642">
    <property type="entry name" value="zf-CCCH"/>
    <property type="match status" value="1"/>
</dbReference>
<dbReference type="OrthoDB" id="410307at2759"/>
<dbReference type="FunFam" id="4.10.1000.10:FF:000018">
    <property type="entry name" value="Zinc finger protein"/>
    <property type="match status" value="1"/>
</dbReference>
<keyword evidence="9" id="KW-1185">Reference proteome</keyword>
<feature type="region of interest" description="Disordered" evidence="6">
    <location>
        <begin position="439"/>
        <end position="475"/>
    </location>
</feature>
<dbReference type="AlphaFoldDB" id="A0A8S1F1E1"/>
<feature type="region of interest" description="Disordered" evidence="6">
    <location>
        <begin position="244"/>
        <end position="264"/>
    </location>
</feature>
<protein>
    <recommendedName>
        <fullName evidence="7">C3H1-type domain-containing protein</fullName>
    </recommendedName>
</protein>
<comment type="caution">
    <text evidence="8">The sequence shown here is derived from an EMBL/GenBank/DDBJ whole genome shotgun (WGS) entry which is preliminary data.</text>
</comment>
<dbReference type="PROSITE" id="PS50103">
    <property type="entry name" value="ZF_C3H1"/>
    <property type="match status" value="2"/>
</dbReference>
<evidence type="ECO:0000313" key="9">
    <source>
        <dbReference type="Proteomes" id="UP000494206"/>
    </source>
</evidence>
<evidence type="ECO:0000256" key="3">
    <source>
        <dbReference type="ARBA" id="ARBA00022771"/>
    </source>
</evidence>
<dbReference type="SUPFAM" id="SSF90229">
    <property type="entry name" value="CCCH zinc finger"/>
    <property type="match status" value="2"/>
</dbReference>
<name>A0A8S1F1E1_9PELO</name>
<keyword evidence="3 5" id="KW-0863">Zinc-finger</keyword>
<dbReference type="Gene3D" id="4.10.1000.10">
    <property type="entry name" value="Zinc finger, CCCH-type"/>
    <property type="match status" value="2"/>
</dbReference>
<dbReference type="Proteomes" id="UP000494206">
    <property type="component" value="Unassembled WGS sequence"/>
</dbReference>
<evidence type="ECO:0000256" key="6">
    <source>
        <dbReference type="SAM" id="MobiDB-lite"/>
    </source>
</evidence>
<reference evidence="8 9" key="1">
    <citation type="submission" date="2020-04" db="EMBL/GenBank/DDBJ databases">
        <authorList>
            <person name="Laetsch R D."/>
            <person name="Stevens L."/>
            <person name="Kumar S."/>
            <person name="Blaxter L. M."/>
        </authorList>
    </citation>
    <scope>NUCLEOTIDE SEQUENCE [LARGE SCALE GENOMIC DNA]</scope>
</reference>
<feature type="domain" description="C3H1-type" evidence="7">
    <location>
        <begin position="286"/>
        <end position="315"/>
    </location>
</feature>
<feature type="compositionally biased region" description="Basic and acidic residues" evidence="6">
    <location>
        <begin position="244"/>
        <end position="261"/>
    </location>
</feature>
<feature type="zinc finger region" description="C3H1-type" evidence="5">
    <location>
        <begin position="330"/>
        <end position="360"/>
    </location>
</feature>
<evidence type="ECO:0000256" key="5">
    <source>
        <dbReference type="PROSITE-ProRule" id="PRU00723"/>
    </source>
</evidence>
<evidence type="ECO:0000256" key="2">
    <source>
        <dbReference type="ARBA" id="ARBA00022737"/>
    </source>
</evidence>
<dbReference type="PANTHER" id="PTHR12547">
    <property type="entry name" value="CCCH ZINC FINGER/TIS11-RELATED"/>
    <property type="match status" value="1"/>
</dbReference>
<accession>A0A8S1F1E1</accession>
<proteinExistence type="predicted"/>
<evidence type="ECO:0000256" key="1">
    <source>
        <dbReference type="ARBA" id="ARBA00022723"/>
    </source>
</evidence>
<dbReference type="EMBL" id="CADEPM010000005">
    <property type="protein sequence ID" value="CAB3405796.1"/>
    <property type="molecule type" value="Genomic_DNA"/>
</dbReference>
<dbReference type="GO" id="GO:0008270">
    <property type="term" value="F:zinc ion binding"/>
    <property type="evidence" value="ECO:0007669"/>
    <property type="project" value="UniProtKB-KW"/>
</dbReference>
<evidence type="ECO:0000313" key="8">
    <source>
        <dbReference type="EMBL" id="CAB3405796.1"/>
    </source>
</evidence>
<dbReference type="GO" id="GO:0003730">
    <property type="term" value="F:mRNA 3'-UTR binding"/>
    <property type="evidence" value="ECO:0007669"/>
    <property type="project" value="TreeGrafter"/>
</dbReference>
<dbReference type="InterPro" id="IPR036855">
    <property type="entry name" value="Znf_CCCH_sf"/>
</dbReference>
<evidence type="ECO:0000259" key="7">
    <source>
        <dbReference type="PROSITE" id="PS50103"/>
    </source>
</evidence>
<dbReference type="SMART" id="SM00356">
    <property type="entry name" value="ZnF_C3H1"/>
    <property type="match status" value="2"/>
</dbReference>
<organism evidence="8 9">
    <name type="scientific">Caenorhabditis bovis</name>
    <dbReference type="NCBI Taxonomy" id="2654633"/>
    <lineage>
        <taxon>Eukaryota</taxon>
        <taxon>Metazoa</taxon>
        <taxon>Ecdysozoa</taxon>
        <taxon>Nematoda</taxon>
        <taxon>Chromadorea</taxon>
        <taxon>Rhabditida</taxon>
        <taxon>Rhabditina</taxon>
        <taxon>Rhabditomorpha</taxon>
        <taxon>Rhabditoidea</taxon>
        <taxon>Rhabditidae</taxon>
        <taxon>Peloderinae</taxon>
        <taxon>Caenorhabditis</taxon>
    </lineage>
</organism>
<gene>
    <name evidence="8" type="ORF">CBOVIS_LOCUS7948</name>
</gene>
<dbReference type="GO" id="GO:0043186">
    <property type="term" value="C:P granule"/>
    <property type="evidence" value="ECO:0007669"/>
    <property type="project" value="UniProtKB-ARBA"/>
</dbReference>
<evidence type="ECO:0000256" key="4">
    <source>
        <dbReference type="ARBA" id="ARBA00022833"/>
    </source>
</evidence>
<dbReference type="InterPro" id="IPR000571">
    <property type="entry name" value="Znf_CCCH"/>
</dbReference>
<feature type="zinc finger region" description="C3H1-type" evidence="5">
    <location>
        <begin position="286"/>
        <end position="315"/>
    </location>
</feature>
<keyword evidence="1 5" id="KW-0479">Metal-binding</keyword>
<dbReference type="InterPro" id="IPR045877">
    <property type="entry name" value="ZFP36-like"/>
</dbReference>
<dbReference type="GO" id="GO:0005829">
    <property type="term" value="C:cytosol"/>
    <property type="evidence" value="ECO:0007669"/>
    <property type="project" value="TreeGrafter"/>
</dbReference>
<keyword evidence="4 5" id="KW-0862">Zinc</keyword>
<feature type="region of interest" description="Disordered" evidence="6">
    <location>
        <begin position="1"/>
        <end position="22"/>
    </location>
</feature>
<feature type="domain" description="C3H1-type" evidence="7">
    <location>
        <begin position="330"/>
        <end position="360"/>
    </location>
</feature>